<evidence type="ECO:0000313" key="5">
    <source>
        <dbReference type="EMBL" id="ABG05621.1"/>
    </source>
</evidence>
<protein>
    <submittedName>
        <fullName evidence="5">Monooxygenase, FAD-binding protein</fullName>
    </submittedName>
</protein>
<feature type="compositionally biased region" description="Basic and acidic residues" evidence="3">
    <location>
        <begin position="9"/>
        <end position="19"/>
    </location>
</feature>
<evidence type="ECO:0000259" key="4">
    <source>
        <dbReference type="Pfam" id="PF01494"/>
    </source>
</evidence>
<dbReference type="PANTHER" id="PTHR13789:SF309">
    <property type="entry name" value="PUTATIVE (AFU_ORTHOLOGUE AFUA_6G14510)-RELATED"/>
    <property type="match status" value="1"/>
</dbReference>
<evidence type="ECO:0000256" key="2">
    <source>
        <dbReference type="ARBA" id="ARBA00023033"/>
    </source>
</evidence>
<sequence length="423" mass="46009">MRASPTGAAHRDGRRERSSRGVTMNAMKKVLVIGGGIAGPVAAVALRRAGIEATVYEARVEPRDHEGFFLNLASNGLRVLKALGIDVAERADGFPAPRMVMWSGTGKRLGEVANGLRLPDGTASTIVRRGALRRALREEAERRGVEVAFGKRLVSYEAFPGGVVARFEDGAEAGGDLLVGADGIHSRVRTAMDPAAPRPSYTGLISVGGYARLPGLAPTPETQHFVFGRRAFFGYLVREGGEVWWFANLSRPGEPSRAELSGVPAEEWRRRLLEVFSGDMDLIGEIIRATRGEIGAYPVHDIPTAPVWHAGPAVLVGDAVHATSPNSGQGASLAVEDALVLARCLRDLPEPERAFAAYERLRRERVERVVAYSRRIGQSKAVGNPLARWLRDAILPFALKRFASPDAHAWLYDYRVDWDERVA</sequence>
<dbReference type="GO" id="GO:0004497">
    <property type="term" value="F:monooxygenase activity"/>
    <property type="evidence" value="ECO:0007669"/>
    <property type="project" value="UniProtKB-KW"/>
</dbReference>
<organism evidence="5 6">
    <name type="scientific">Rubrobacter xylanophilus (strain DSM 9941 / JCM 11954 / NBRC 16129 / PRD-1)</name>
    <dbReference type="NCBI Taxonomy" id="266117"/>
    <lineage>
        <taxon>Bacteria</taxon>
        <taxon>Bacillati</taxon>
        <taxon>Actinomycetota</taxon>
        <taxon>Rubrobacteria</taxon>
        <taxon>Rubrobacterales</taxon>
        <taxon>Rubrobacteraceae</taxon>
        <taxon>Rubrobacter</taxon>
    </lineage>
</organism>
<keyword evidence="2 5" id="KW-0503">Monooxygenase</keyword>
<dbReference type="InterPro" id="IPR050493">
    <property type="entry name" value="FAD-dep_Monooxygenase_BioMet"/>
</dbReference>
<dbReference type="InterPro" id="IPR036188">
    <property type="entry name" value="FAD/NAD-bd_sf"/>
</dbReference>
<dbReference type="eggNOG" id="COG0654">
    <property type="taxonomic scope" value="Bacteria"/>
</dbReference>
<dbReference type="AlphaFoldDB" id="Q1ASK7"/>
<dbReference type="GO" id="GO:0071949">
    <property type="term" value="F:FAD binding"/>
    <property type="evidence" value="ECO:0007669"/>
    <property type="project" value="InterPro"/>
</dbReference>
<name>Q1ASK7_RUBXD</name>
<dbReference type="Pfam" id="PF01494">
    <property type="entry name" value="FAD_binding_3"/>
    <property type="match status" value="1"/>
</dbReference>
<dbReference type="InterPro" id="IPR002938">
    <property type="entry name" value="FAD-bd"/>
</dbReference>
<dbReference type="PRINTS" id="PR00420">
    <property type="entry name" value="RNGMNOXGNASE"/>
</dbReference>
<accession>Q1ASK7</accession>
<dbReference type="PANTHER" id="PTHR13789">
    <property type="entry name" value="MONOOXYGENASE"/>
    <property type="match status" value="1"/>
</dbReference>
<dbReference type="SUPFAM" id="SSF51905">
    <property type="entry name" value="FAD/NAD(P)-binding domain"/>
    <property type="match status" value="1"/>
</dbReference>
<evidence type="ECO:0000256" key="3">
    <source>
        <dbReference type="SAM" id="MobiDB-lite"/>
    </source>
</evidence>
<proteinExistence type="predicted"/>
<dbReference type="HOGENOM" id="CLU_009665_19_5_11"/>
<reference evidence="5 6" key="1">
    <citation type="submission" date="2006-06" db="EMBL/GenBank/DDBJ databases">
        <title>Complete sequence of Rubrobacter xylanophilus DSM 9941.</title>
        <authorList>
            <consortium name="US DOE Joint Genome Institute"/>
            <person name="Copeland A."/>
            <person name="Lucas S."/>
            <person name="Lapidus A."/>
            <person name="Barry K."/>
            <person name="Detter J.C."/>
            <person name="Glavina del Rio T."/>
            <person name="Hammon N."/>
            <person name="Israni S."/>
            <person name="Dalin E."/>
            <person name="Tice H."/>
            <person name="Pitluck S."/>
            <person name="Munk A.C."/>
            <person name="Brettin T."/>
            <person name="Bruce D."/>
            <person name="Han C."/>
            <person name="Tapia R."/>
            <person name="Gilna P."/>
            <person name="Schmutz J."/>
            <person name="Larimer F."/>
            <person name="Land M."/>
            <person name="Hauser L."/>
            <person name="Kyrpides N."/>
            <person name="Lykidis A."/>
            <person name="da Costa M.S."/>
            <person name="Rainey F.A."/>
            <person name="Empadinhas N."/>
            <person name="Jolivet E."/>
            <person name="Battista J.R."/>
            <person name="Richardson P."/>
        </authorList>
    </citation>
    <scope>NUCLEOTIDE SEQUENCE [LARGE SCALE GENOMIC DNA]</scope>
    <source>
        <strain evidence="6">DSM 9941 / NBRC 16129 / PRD-1</strain>
    </source>
</reference>
<keyword evidence="1" id="KW-0560">Oxidoreductase</keyword>
<evidence type="ECO:0000313" key="6">
    <source>
        <dbReference type="Proteomes" id="UP000006637"/>
    </source>
</evidence>
<feature type="region of interest" description="Disordered" evidence="3">
    <location>
        <begin position="1"/>
        <end position="21"/>
    </location>
</feature>
<dbReference type="EMBL" id="CP000386">
    <property type="protein sequence ID" value="ABG05621.1"/>
    <property type="molecule type" value="Genomic_DNA"/>
</dbReference>
<dbReference type="STRING" id="266117.Rxyl_2705"/>
<dbReference type="PhylomeDB" id="Q1ASK7"/>
<gene>
    <name evidence="5" type="ordered locus">Rxyl_2705</name>
</gene>
<feature type="domain" description="FAD-binding" evidence="4">
    <location>
        <begin position="29"/>
        <end position="371"/>
    </location>
</feature>
<keyword evidence="6" id="KW-1185">Reference proteome</keyword>
<evidence type="ECO:0000256" key="1">
    <source>
        <dbReference type="ARBA" id="ARBA00023002"/>
    </source>
</evidence>
<dbReference type="Gene3D" id="3.50.50.60">
    <property type="entry name" value="FAD/NAD(P)-binding domain"/>
    <property type="match status" value="1"/>
</dbReference>
<dbReference type="KEGG" id="rxy:Rxyl_2705"/>
<dbReference type="Proteomes" id="UP000006637">
    <property type="component" value="Chromosome"/>
</dbReference>